<dbReference type="InterPro" id="IPR012373">
    <property type="entry name" value="Ferrdict_sens_TM"/>
</dbReference>
<evidence type="ECO:0000259" key="1">
    <source>
        <dbReference type="Pfam" id="PF04773"/>
    </source>
</evidence>
<dbReference type="Proteomes" id="UP000610931">
    <property type="component" value="Unassembled WGS sequence"/>
</dbReference>
<organism evidence="3 4">
    <name type="scientific">Snuella sedimenti</name>
    <dbReference type="NCBI Taxonomy" id="2798802"/>
    <lineage>
        <taxon>Bacteria</taxon>
        <taxon>Pseudomonadati</taxon>
        <taxon>Bacteroidota</taxon>
        <taxon>Flavobacteriia</taxon>
        <taxon>Flavobacteriales</taxon>
        <taxon>Flavobacteriaceae</taxon>
        <taxon>Snuella</taxon>
    </lineage>
</organism>
<name>A0A8J7IHT6_9FLAO</name>
<comment type="caution">
    <text evidence="3">The sequence shown here is derived from an EMBL/GenBank/DDBJ whole genome shotgun (WGS) entry which is preliminary data.</text>
</comment>
<reference evidence="3" key="1">
    <citation type="submission" date="2020-12" db="EMBL/GenBank/DDBJ databases">
        <title>Snuella sp. nov., isolated from sediment in Incheon.</title>
        <authorList>
            <person name="Kim W."/>
        </authorList>
    </citation>
    <scope>NUCLEOTIDE SEQUENCE</scope>
    <source>
        <strain evidence="3">CAU 1569</strain>
    </source>
</reference>
<proteinExistence type="predicted"/>
<dbReference type="AlphaFoldDB" id="A0A8J7IHT6"/>
<keyword evidence="4" id="KW-1185">Reference proteome</keyword>
<evidence type="ECO:0000313" key="3">
    <source>
        <dbReference type="EMBL" id="MBJ6368808.1"/>
    </source>
</evidence>
<dbReference type="GO" id="GO:0016989">
    <property type="term" value="F:sigma factor antagonist activity"/>
    <property type="evidence" value="ECO:0007669"/>
    <property type="project" value="TreeGrafter"/>
</dbReference>
<dbReference type="EMBL" id="JAELVQ010000015">
    <property type="protein sequence ID" value="MBJ6368808.1"/>
    <property type="molecule type" value="Genomic_DNA"/>
</dbReference>
<feature type="domain" description="Protein FecR C-terminal" evidence="2">
    <location>
        <begin position="338"/>
        <end position="405"/>
    </location>
</feature>
<gene>
    <name evidence="3" type="ORF">JF259_11975</name>
</gene>
<dbReference type="Gene3D" id="3.55.50.30">
    <property type="match status" value="1"/>
</dbReference>
<accession>A0A8J7IHT6</accession>
<protein>
    <submittedName>
        <fullName evidence="3">DUF4974 domain-containing protein</fullName>
    </submittedName>
</protein>
<dbReference type="PANTHER" id="PTHR30273">
    <property type="entry name" value="PERIPLASMIC SIGNAL SENSOR AND SIGMA FACTOR ACTIVATOR FECR-RELATED"/>
    <property type="match status" value="1"/>
</dbReference>
<dbReference type="Pfam" id="PF16344">
    <property type="entry name" value="FecR_C"/>
    <property type="match status" value="1"/>
</dbReference>
<sequence>MSEQEYIDELFKKFVDNSISKDELYTFLDIVKDPKYKEHITLLMDKSWEDTTAYPDESKLPPNKINFVTLYRKAIKLIEQKEYKNTSQHNAFKKKTFLKSSYKIAAVIVIALGVFSVFKYGSFEQSTNLEPVVKTVIAPDAITLKLQNGNIEVITEGGEKTILDTEGNVVSAQKGNQLQYNNDKQVKLAKLVYNELTVPYGKHFDLLLSDGTQVKLNSGSSIKYPVQFIDGKERKVFLKGEAFFDVTKNTNNAFVVNTNDVNVVVHGTQFNVSYYPEDPTINTVLVEGSVSLHKEGGNKDDQVLLKPGHKAAWDKTEKKMSVEKVDVELYTAWIKGMLIFKNTPFNHIRKKLERHFNVSIEDKYHHLENQIYTATFRDESITDILNAFKEDTPFEYLMEGNKITITKLNN</sequence>
<dbReference type="PANTHER" id="PTHR30273:SF2">
    <property type="entry name" value="PROTEIN FECR"/>
    <property type="match status" value="1"/>
</dbReference>
<evidence type="ECO:0000259" key="2">
    <source>
        <dbReference type="Pfam" id="PF16344"/>
    </source>
</evidence>
<feature type="domain" description="FecR protein" evidence="1">
    <location>
        <begin position="199"/>
        <end position="290"/>
    </location>
</feature>
<dbReference type="Pfam" id="PF04773">
    <property type="entry name" value="FecR"/>
    <property type="match status" value="1"/>
</dbReference>
<dbReference type="RefSeq" id="WP_199115566.1">
    <property type="nucleotide sequence ID" value="NZ_JAELVQ010000015.1"/>
</dbReference>
<dbReference type="InterPro" id="IPR006860">
    <property type="entry name" value="FecR"/>
</dbReference>
<evidence type="ECO:0000313" key="4">
    <source>
        <dbReference type="Proteomes" id="UP000610931"/>
    </source>
</evidence>
<dbReference type="InterPro" id="IPR032508">
    <property type="entry name" value="FecR_C"/>
</dbReference>
<dbReference type="Gene3D" id="2.60.120.1440">
    <property type="match status" value="1"/>
</dbReference>